<reference evidence="1" key="1">
    <citation type="journal article" date="2014" name="Front. Microbiol.">
        <title>High frequency of phylogenetically diverse reductive dehalogenase-homologous genes in deep subseafloor sedimentary metagenomes.</title>
        <authorList>
            <person name="Kawai M."/>
            <person name="Futagami T."/>
            <person name="Toyoda A."/>
            <person name="Takaki Y."/>
            <person name="Nishi S."/>
            <person name="Hori S."/>
            <person name="Arai W."/>
            <person name="Tsubouchi T."/>
            <person name="Morono Y."/>
            <person name="Uchiyama I."/>
            <person name="Ito T."/>
            <person name="Fujiyama A."/>
            <person name="Inagaki F."/>
            <person name="Takami H."/>
        </authorList>
    </citation>
    <scope>NUCLEOTIDE SEQUENCE</scope>
    <source>
        <strain evidence="1">Expedition CK06-06</strain>
    </source>
</reference>
<name>X1EBH8_9ZZZZ</name>
<accession>X1EBH8</accession>
<gene>
    <name evidence="1" type="ORF">S01H4_57109</name>
</gene>
<protein>
    <submittedName>
        <fullName evidence="1">Uncharacterized protein</fullName>
    </submittedName>
</protein>
<comment type="caution">
    <text evidence="1">The sequence shown here is derived from an EMBL/GenBank/DDBJ whole genome shotgun (WGS) entry which is preliminary data.</text>
</comment>
<evidence type="ECO:0000313" key="1">
    <source>
        <dbReference type="EMBL" id="GAH17735.1"/>
    </source>
</evidence>
<sequence>EAFITDNIQLELPITIEFYFNNKISGPPSP</sequence>
<dbReference type="EMBL" id="BART01033181">
    <property type="protein sequence ID" value="GAH17735.1"/>
    <property type="molecule type" value="Genomic_DNA"/>
</dbReference>
<organism evidence="1">
    <name type="scientific">marine sediment metagenome</name>
    <dbReference type="NCBI Taxonomy" id="412755"/>
    <lineage>
        <taxon>unclassified sequences</taxon>
        <taxon>metagenomes</taxon>
        <taxon>ecological metagenomes</taxon>
    </lineage>
</organism>
<feature type="non-terminal residue" evidence="1">
    <location>
        <position position="1"/>
    </location>
</feature>
<dbReference type="AlphaFoldDB" id="X1EBH8"/>
<proteinExistence type="predicted"/>